<evidence type="ECO:0000256" key="3">
    <source>
        <dbReference type="ARBA" id="ARBA00022692"/>
    </source>
</evidence>
<organism evidence="8 9">
    <name type="scientific">Natronocella acetinitrilica</name>
    <dbReference type="NCBI Taxonomy" id="414046"/>
    <lineage>
        <taxon>Bacteria</taxon>
        <taxon>Pseudomonadati</taxon>
        <taxon>Pseudomonadota</taxon>
        <taxon>Gammaproteobacteria</taxon>
        <taxon>Chromatiales</taxon>
        <taxon>Ectothiorhodospiraceae</taxon>
        <taxon>Natronocella</taxon>
    </lineage>
</organism>
<feature type="domain" description="ABC-2 type transporter transmembrane" evidence="7">
    <location>
        <begin position="20"/>
        <end position="387"/>
    </location>
</feature>
<comment type="caution">
    <text evidence="8">The sequence shown here is derived from an EMBL/GenBank/DDBJ whole genome shotgun (WGS) entry which is preliminary data.</text>
</comment>
<dbReference type="PANTHER" id="PTHR30294:SF38">
    <property type="entry name" value="TRANSPORT PERMEASE PROTEIN"/>
    <property type="match status" value="1"/>
</dbReference>
<feature type="transmembrane region" description="Helical" evidence="6">
    <location>
        <begin position="245"/>
        <end position="272"/>
    </location>
</feature>
<dbReference type="GO" id="GO:0140359">
    <property type="term" value="F:ABC-type transporter activity"/>
    <property type="evidence" value="ECO:0007669"/>
    <property type="project" value="InterPro"/>
</dbReference>
<keyword evidence="3 6" id="KW-0812">Transmembrane</keyword>
<gene>
    <name evidence="8" type="ORF">J2T57_003033</name>
</gene>
<dbReference type="InterPro" id="IPR051449">
    <property type="entry name" value="ABC-2_transporter_component"/>
</dbReference>
<dbReference type="EMBL" id="JALJXV010000007">
    <property type="protein sequence ID" value="MCP1675878.1"/>
    <property type="molecule type" value="Genomic_DNA"/>
</dbReference>
<accession>A0AAE3G697</accession>
<evidence type="ECO:0000256" key="2">
    <source>
        <dbReference type="ARBA" id="ARBA00022475"/>
    </source>
</evidence>
<dbReference type="AlphaFoldDB" id="A0AAE3G697"/>
<sequence length="397" mass="41964">MILAVLQVMWLNLIRDRGALAMATVLPPVIFVIFAAIFSGTSGDDLQLRVAWVDLVNDDDTARLYERLAEDETLRLEAHTGATGLDDVRDLVRAGSVDAAIVLRGTLHDVEDGVPPILVIADDSRAIAGPMVAGRVQDAIGTGLPDVELSRTLAVVERMLGGFSAEQEQRLEAARAGASEGGGGAVGMESMPGQGGAVGGVNYYAGAVAMLFLLFASMQGAASVIEERQSGIVDRLLMGPGGHYVILAGKWLFLTLQGLLQVSLIFLVAWLGYGVDLFGNFGPWLLTTMMAAAAAGGLALALTAACGTRQQAQTISSFAVLLLSAIGGSMVPRFLMPGWLQDLGWITPNAWGIEAYQGIFWRGDTMVELAPYWGVLLGIALISFMSALVLAGRWSRT</sequence>
<evidence type="ECO:0000256" key="5">
    <source>
        <dbReference type="ARBA" id="ARBA00023136"/>
    </source>
</evidence>
<dbReference type="GO" id="GO:0005886">
    <property type="term" value="C:plasma membrane"/>
    <property type="evidence" value="ECO:0007669"/>
    <property type="project" value="UniProtKB-SubCell"/>
</dbReference>
<comment type="subcellular location">
    <subcellularLocation>
        <location evidence="1">Cell membrane</location>
        <topology evidence="1">Multi-pass membrane protein</topology>
    </subcellularLocation>
</comment>
<feature type="transmembrane region" description="Helical" evidence="6">
    <location>
        <begin position="370"/>
        <end position="391"/>
    </location>
</feature>
<evidence type="ECO:0000256" key="1">
    <source>
        <dbReference type="ARBA" id="ARBA00004651"/>
    </source>
</evidence>
<keyword evidence="4 6" id="KW-1133">Transmembrane helix</keyword>
<protein>
    <submittedName>
        <fullName evidence="8">ABC-2 type transport system permease protein</fullName>
    </submittedName>
</protein>
<reference evidence="8" key="1">
    <citation type="submission" date="2022-03" db="EMBL/GenBank/DDBJ databases">
        <title>Genomic Encyclopedia of Type Strains, Phase III (KMG-III): the genomes of soil and plant-associated and newly described type strains.</title>
        <authorList>
            <person name="Whitman W."/>
        </authorList>
    </citation>
    <scope>NUCLEOTIDE SEQUENCE</scope>
    <source>
        <strain evidence="8">ANL 6-2</strain>
    </source>
</reference>
<name>A0AAE3G697_9GAMM</name>
<keyword evidence="5 6" id="KW-0472">Membrane</keyword>
<evidence type="ECO:0000313" key="8">
    <source>
        <dbReference type="EMBL" id="MCP1675878.1"/>
    </source>
</evidence>
<feature type="transmembrane region" description="Helical" evidence="6">
    <location>
        <begin position="203"/>
        <end position="225"/>
    </location>
</feature>
<evidence type="ECO:0000256" key="4">
    <source>
        <dbReference type="ARBA" id="ARBA00022989"/>
    </source>
</evidence>
<dbReference type="RefSeq" id="WP_253480019.1">
    <property type="nucleotide sequence ID" value="NZ_JALJXV010000007.1"/>
</dbReference>
<proteinExistence type="predicted"/>
<dbReference type="PANTHER" id="PTHR30294">
    <property type="entry name" value="MEMBRANE COMPONENT OF ABC TRANSPORTER YHHJ-RELATED"/>
    <property type="match status" value="1"/>
</dbReference>
<dbReference type="Proteomes" id="UP001205843">
    <property type="component" value="Unassembled WGS sequence"/>
</dbReference>
<dbReference type="InterPro" id="IPR013525">
    <property type="entry name" value="ABC2_TM"/>
</dbReference>
<feature type="transmembrane region" description="Helical" evidence="6">
    <location>
        <begin position="318"/>
        <end position="335"/>
    </location>
</feature>
<dbReference type="Pfam" id="PF12698">
    <property type="entry name" value="ABC2_membrane_3"/>
    <property type="match status" value="1"/>
</dbReference>
<feature type="transmembrane region" description="Helical" evidence="6">
    <location>
        <begin position="284"/>
        <end position="306"/>
    </location>
</feature>
<keyword evidence="2" id="KW-1003">Cell membrane</keyword>
<keyword evidence="9" id="KW-1185">Reference proteome</keyword>
<evidence type="ECO:0000256" key="6">
    <source>
        <dbReference type="SAM" id="Phobius"/>
    </source>
</evidence>
<feature type="transmembrane region" description="Helical" evidence="6">
    <location>
        <begin position="20"/>
        <end position="38"/>
    </location>
</feature>
<evidence type="ECO:0000313" key="9">
    <source>
        <dbReference type="Proteomes" id="UP001205843"/>
    </source>
</evidence>
<evidence type="ECO:0000259" key="7">
    <source>
        <dbReference type="Pfam" id="PF12698"/>
    </source>
</evidence>